<feature type="transmembrane region" description="Helical" evidence="6">
    <location>
        <begin position="340"/>
        <end position="361"/>
    </location>
</feature>
<sequence length="389" mass="44550">MAPETNMAAAVDVEKRKPELIEPDLELIEELAHFGADTFHKCYQCATCSVACSLSPDQDPFPRKQMLWAKWGLKDRLLKDLDVWTCYYCGNCSTRCPRNAEPGETMMALRRYLTSQYDWTGISRLLYTSRWREIGAVVGLGLLVVALFALSGAFSAARMPADAVSVNTFIPVGWVHAFDLVMAAVLTFFLLTNTYRMWRMVMKGVNAPLSAYVSGLKTFVVHAVTQKRWRDCDQEDHSIWLKHFIFVPAYVAMFTLVMFFLEHLQVDTSEFTSVSLLGYVIAGILLYVSGNAILSRLRKTEEIHKHSHDSDWMFLILLFFTSLTGILMHFFRIADWPLSTYYMYVIHMAFVVPLLVLEVPFMKWAHLMYRPLALYLKEVQESPGVRKAA</sequence>
<protein>
    <submittedName>
        <fullName evidence="8">Quinone-interacting membrane-bound oxidoreductase complex subunit C (QmoC)</fullName>
    </submittedName>
</protein>
<dbReference type="PANTHER" id="PTHR43255">
    <property type="entry name" value="IRON-SULFUR-BINDING OXIDOREDUCTASE FADF-RELATED-RELATED"/>
    <property type="match status" value="1"/>
</dbReference>
<dbReference type="InterPro" id="IPR017900">
    <property type="entry name" value="4Fe4S_Fe_S_CS"/>
</dbReference>
<dbReference type="Gene3D" id="1.20.950.20">
    <property type="entry name" value="Transmembrane di-heme cytochromes, Chain C"/>
    <property type="match status" value="1"/>
</dbReference>
<dbReference type="InterPro" id="IPR017896">
    <property type="entry name" value="4Fe4S_Fe-S-bd"/>
</dbReference>
<keyword evidence="5" id="KW-0411">Iron-sulfur</keyword>
<feature type="transmembrane region" description="Helical" evidence="6">
    <location>
        <begin position="239"/>
        <end position="261"/>
    </location>
</feature>
<dbReference type="InterPro" id="IPR051460">
    <property type="entry name" value="HdrC_iron-sulfur_subunit"/>
</dbReference>
<proteinExistence type="predicted"/>
<evidence type="ECO:0000256" key="3">
    <source>
        <dbReference type="ARBA" id="ARBA00023002"/>
    </source>
</evidence>
<keyword evidence="6" id="KW-0472">Membrane</keyword>
<dbReference type="GO" id="GO:0005886">
    <property type="term" value="C:plasma membrane"/>
    <property type="evidence" value="ECO:0007669"/>
    <property type="project" value="TreeGrafter"/>
</dbReference>
<keyword evidence="6" id="KW-1133">Transmembrane helix</keyword>
<name>Q3IBK7_9BACT</name>
<dbReference type="InterPro" id="IPR009051">
    <property type="entry name" value="Helical_ferredxn"/>
</dbReference>
<accession>Q3IBK7</accession>
<dbReference type="PROSITE" id="PS00198">
    <property type="entry name" value="4FE4S_FER_1"/>
    <property type="match status" value="1"/>
</dbReference>
<feature type="domain" description="4Fe-4S ferredoxin-type" evidence="7">
    <location>
        <begin position="75"/>
        <end position="106"/>
    </location>
</feature>
<evidence type="ECO:0000256" key="6">
    <source>
        <dbReference type="SAM" id="Phobius"/>
    </source>
</evidence>
<dbReference type="GO" id="GO:0046872">
    <property type="term" value="F:metal ion binding"/>
    <property type="evidence" value="ECO:0007669"/>
    <property type="project" value="UniProtKB-KW"/>
</dbReference>
<evidence type="ECO:0000256" key="1">
    <source>
        <dbReference type="ARBA" id="ARBA00022485"/>
    </source>
</evidence>
<dbReference type="AlphaFoldDB" id="Q3IBK7"/>
<keyword evidence="1" id="KW-0004">4Fe-4S</keyword>
<evidence type="ECO:0000259" key="7">
    <source>
        <dbReference type="PROSITE" id="PS51379"/>
    </source>
</evidence>
<dbReference type="GO" id="GO:0016491">
    <property type="term" value="F:oxidoreductase activity"/>
    <property type="evidence" value="ECO:0007669"/>
    <property type="project" value="UniProtKB-KW"/>
</dbReference>
<keyword evidence="6" id="KW-0812">Transmembrane</keyword>
<evidence type="ECO:0000313" key="8">
    <source>
        <dbReference type="EMBL" id="CAJ31196.1"/>
    </source>
</evidence>
<gene>
    <name evidence="8" type="primary">qmoC</name>
    <name evidence="8" type="ORF">ws7f8_3</name>
</gene>
<dbReference type="InterPro" id="IPR036197">
    <property type="entry name" value="NarG-like_sf"/>
</dbReference>
<feature type="transmembrane region" description="Helical" evidence="6">
    <location>
        <begin position="169"/>
        <end position="192"/>
    </location>
</feature>
<keyword evidence="3" id="KW-0560">Oxidoreductase</keyword>
<dbReference type="Gene3D" id="1.10.1060.10">
    <property type="entry name" value="Alpha-helical ferredoxin"/>
    <property type="match status" value="1"/>
</dbReference>
<dbReference type="EMBL" id="CT025836">
    <property type="protein sequence ID" value="CAJ31196.1"/>
    <property type="molecule type" value="Genomic_DNA"/>
</dbReference>
<evidence type="ECO:0000256" key="2">
    <source>
        <dbReference type="ARBA" id="ARBA00022723"/>
    </source>
</evidence>
<keyword evidence="4" id="KW-0408">Iron</keyword>
<evidence type="ECO:0000256" key="4">
    <source>
        <dbReference type="ARBA" id="ARBA00023004"/>
    </source>
</evidence>
<keyword evidence="2" id="KW-0479">Metal-binding</keyword>
<dbReference type="GO" id="GO:0051539">
    <property type="term" value="F:4 iron, 4 sulfur cluster binding"/>
    <property type="evidence" value="ECO:0007669"/>
    <property type="project" value="UniProtKB-KW"/>
</dbReference>
<dbReference type="PROSITE" id="PS51379">
    <property type="entry name" value="4FE4S_FER_2"/>
    <property type="match status" value="1"/>
</dbReference>
<feature type="transmembrane region" description="Helical" evidence="6">
    <location>
        <begin position="273"/>
        <end position="294"/>
    </location>
</feature>
<feature type="transmembrane region" description="Helical" evidence="6">
    <location>
        <begin position="314"/>
        <end position="334"/>
    </location>
</feature>
<dbReference type="SUPFAM" id="SSF103501">
    <property type="entry name" value="Respiratory nitrate reductase 1 gamma chain"/>
    <property type="match status" value="1"/>
</dbReference>
<feature type="transmembrane region" description="Helical" evidence="6">
    <location>
        <begin position="134"/>
        <end position="157"/>
    </location>
</feature>
<dbReference type="PANTHER" id="PTHR43255:SF1">
    <property type="entry name" value="IRON-SULFUR-BINDING OXIDOREDUCTASE FADF-RELATED"/>
    <property type="match status" value="1"/>
</dbReference>
<dbReference type="SUPFAM" id="SSF46548">
    <property type="entry name" value="alpha-helical ferredoxin"/>
    <property type="match status" value="1"/>
</dbReference>
<dbReference type="Pfam" id="PF13183">
    <property type="entry name" value="Fer4_8"/>
    <property type="match status" value="1"/>
</dbReference>
<reference evidence="8" key="1">
    <citation type="journal article" date="2005" name="J. Bacteriol.">
        <title>Clustered genes related to sulfate respiration in uncultured prokaryotes support the theory of their concomitant horizontal transfer.</title>
        <authorList>
            <person name="Mussmann M."/>
            <person name="Richter M."/>
            <person name="Lombardot T."/>
            <person name="Meyerdierks A."/>
            <person name="Kuever J."/>
            <person name="Kube M."/>
            <person name="Glockner F.O."/>
            <person name="Amann R."/>
        </authorList>
    </citation>
    <scope>NUCLEOTIDE SEQUENCE</scope>
</reference>
<evidence type="ECO:0000256" key="5">
    <source>
        <dbReference type="ARBA" id="ARBA00023014"/>
    </source>
</evidence>
<organism evidence="8">
    <name type="scientific">uncultured sulfate-reducing bacterium</name>
    <dbReference type="NCBI Taxonomy" id="153939"/>
    <lineage>
        <taxon>Bacteria</taxon>
        <taxon>environmental samples</taxon>
    </lineage>
</organism>